<dbReference type="PROSITE" id="PS00019">
    <property type="entry name" value="ACTININ_1"/>
    <property type="match status" value="1"/>
</dbReference>
<proteinExistence type="predicted"/>
<dbReference type="EMBL" id="AQHW01000016">
    <property type="protein sequence ID" value="KKB54498.1"/>
    <property type="molecule type" value="Genomic_DNA"/>
</dbReference>
<dbReference type="Proteomes" id="UP000033035">
    <property type="component" value="Unassembled WGS sequence"/>
</dbReference>
<dbReference type="PATRIC" id="fig|1203610.3.peg.3483"/>
<sequence>MKTEKPLVDKEYVLEKTEGKGAWTFVEIPEIPMPKTPFGMLKVKGKIDDHEFSNVHLMPMGNGHLGLAVKSEVRKKIKKQAPDTVHITLYEDKTPLIIPEELLLCMENEDGLLEKFEKYKHGQKKAFIDWINSAKTEQTKANRIAKTITMIQKNEMILK</sequence>
<dbReference type="InterPro" id="IPR015018">
    <property type="entry name" value="DUF1905"/>
</dbReference>
<accession>A0A0F5J9U4</accession>
<dbReference type="InterPro" id="IPR001589">
    <property type="entry name" value="Actinin_actin-bd_CS"/>
</dbReference>
<protein>
    <recommendedName>
        <fullName evidence="3">DUF1905 domain-containing protein</fullName>
    </recommendedName>
</protein>
<keyword evidence="2" id="KW-1185">Reference proteome</keyword>
<evidence type="ECO:0000313" key="2">
    <source>
        <dbReference type="Proteomes" id="UP000033035"/>
    </source>
</evidence>
<dbReference type="RefSeq" id="WP_028727593.1">
    <property type="nucleotide sequence ID" value="NZ_AUAE01000017.1"/>
</dbReference>
<gene>
    <name evidence="1" type="ORF">HMPREF1536_03418</name>
</gene>
<evidence type="ECO:0000313" key="1">
    <source>
        <dbReference type="EMBL" id="KKB54498.1"/>
    </source>
</evidence>
<comment type="caution">
    <text evidence="1">The sequence shown here is derived from an EMBL/GenBank/DDBJ whole genome shotgun (WGS) entry which is preliminary data.</text>
</comment>
<dbReference type="Pfam" id="PF08922">
    <property type="entry name" value="DUF1905"/>
    <property type="match status" value="1"/>
</dbReference>
<dbReference type="STRING" id="1203610.HMPREF1536_03418"/>
<dbReference type="AlphaFoldDB" id="A0A0F5J9U4"/>
<reference evidence="1 2" key="1">
    <citation type="submission" date="2013-04" db="EMBL/GenBank/DDBJ databases">
        <title>The Genome Sequence of Parabacteroides gordonii DSM 23371.</title>
        <authorList>
            <consortium name="The Broad Institute Genomics Platform"/>
            <person name="Earl A."/>
            <person name="Ward D."/>
            <person name="Feldgarden M."/>
            <person name="Gevers D."/>
            <person name="Martens E."/>
            <person name="Sakamoto M."/>
            <person name="Benno Y."/>
            <person name="Suzuki N."/>
            <person name="Matsunaga N."/>
            <person name="Koshihara K."/>
            <person name="Seki M."/>
            <person name="Komiya H."/>
            <person name="Walker B."/>
            <person name="Young S."/>
            <person name="Zeng Q."/>
            <person name="Gargeya S."/>
            <person name="Fitzgerald M."/>
            <person name="Haas B."/>
            <person name="Abouelleil A."/>
            <person name="Allen A.W."/>
            <person name="Alvarado L."/>
            <person name="Arachchi H.M."/>
            <person name="Berlin A.M."/>
            <person name="Chapman S.B."/>
            <person name="Gainer-Dewar J."/>
            <person name="Goldberg J."/>
            <person name="Griggs A."/>
            <person name="Gujja S."/>
            <person name="Hansen M."/>
            <person name="Howarth C."/>
            <person name="Imamovic A."/>
            <person name="Ireland A."/>
            <person name="Larimer J."/>
            <person name="McCowan C."/>
            <person name="Murphy C."/>
            <person name="Pearson M."/>
            <person name="Poon T.W."/>
            <person name="Priest M."/>
            <person name="Roberts A."/>
            <person name="Saif S."/>
            <person name="Shea T."/>
            <person name="Sisk P."/>
            <person name="Sykes S."/>
            <person name="Wortman J."/>
            <person name="Nusbaum C."/>
            <person name="Birren B."/>
        </authorList>
    </citation>
    <scope>NUCLEOTIDE SEQUENCE [LARGE SCALE GENOMIC DNA]</scope>
    <source>
        <strain evidence="1 2">MS-1</strain>
    </source>
</reference>
<name>A0A0F5J9U4_9BACT</name>
<dbReference type="Pfam" id="PF13376">
    <property type="entry name" value="OmdA"/>
    <property type="match status" value="1"/>
</dbReference>
<dbReference type="SUPFAM" id="SSF141694">
    <property type="entry name" value="AF2212/PG0164-like"/>
    <property type="match status" value="1"/>
</dbReference>
<evidence type="ECO:0008006" key="3">
    <source>
        <dbReference type="Google" id="ProtNLM"/>
    </source>
</evidence>
<dbReference type="HOGENOM" id="CLU_133235_0_0_10"/>
<organism evidence="1 2">
    <name type="scientific">Parabacteroides gordonii MS-1 = DSM 23371</name>
    <dbReference type="NCBI Taxonomy" id="1203610"/>
    <lineage>
        <taxon>Bacteria</taxon>
        <taxon>Pseudomonadati</taxon>
        <taxon>Bacteroidota</taxon>
        <taxon>Bacteroidia</taxon>
        <taxon>Bacteroidales</taxon>
        <taxon>Tannerellaceae</taxon>
        <taxon>Parabacteroides</taxon>
    </lineage>
</organism>
<dbReference type="Gene3D" id="2.40.30.100">
    <property type="entry name" value="AF2212/PG0164-like"/>
    <property type="match status" value="1"/>
</dbReference>
<dbReference type="InterPro" id="IPR037079">
    <property type="entry name" value="AF2212/PG0164-like_sf"/>
</dbReference>